<dbReference type="Gramene" id="KZM97165">
    <property type="protein sequence ID" value="KZM97165"/>
    <property type="gene ID" value="DCAR_015473"/>
</dbReference>
<sequence length="172" mass="19588">MDHPTPPTAALQNLTIADSPCIPTTPLENLTISATNTEKSTPRKVLTHTKPSREESFRRAHLTAMTRQWYGPAKASPSPIRIEDPSTSRPSNVASAEERLDQLRVHASKPWLNREGFNSLRLAYVRRRVIGELSSMAKKKPKHRDKLELAVRYVQRRENREEVLSIIQSLFN</sequence>
<dbReference type="AlphaFoldDB" id="A0A165A9U9"/>
<reference evidence="1" key="2">
    <citation type="submission" date="2022-03" db="EMBL/GenBank/DDBJ databases">
        <title>Draft title - Genomic analysis of global carrot germplasm unveils the trajectory of domestication and the origin of high carotenoid orange carrot.</title>
        <authorList>
            <person name="Iorizzo M."/>
            <person name="Ellison S."/>
            <person name="Senalik D."/>
            <person name="Macko-Podgorni A."/>
            <person name="Grzebelus D."/>
            <person name="Bostan H."/>
            <person name="Rolling W."/>
            <person name="Curaba J."/>
            <person name="Simon P."/>
        </authorList>
    </citation>
    <scope>NUCLEOTIDE SEQUENCE</scope>
    <source>
        <tissue evidence="1">Leaf</tissue>
    </source>
</reference>
<dbReference type="Proteomes" id="UP000077755">
    <property type="component" value="Chromosome 4"/>
</dbReference>
<accession>A0A165A9U9</accession>
<protein>
    <submittedName>
        <fullName evidence="1">Uncharacterized protein</fullName>
    </submittedName>
</protein>
<reference evidence="1" key="1">
    <citation type="journal article" date="2016" name="Nat. Genet.">
        <title>A high-quality carrot genome assembly provides new insights into carotenoid accumulation and asterid genome evolution.</title>
        <authorList>
            <person name="Iorizzo M."/>
            <person name="Ellison S."/>
            <person name="Senalik D."/>
            <person name="Zeng P."/>
            <person name="Satapoomin P."/>
            <person name="Huang J."/>
            <person name="Bowman M."/>
            <person name="Iovene M."/>
            <person name="Sanseverino W."/>
            <person name="Cavagnaro P."/>
            <person name="Yildiz M."/>
            <person name="Macko-Podgorni A."/>
            <person name="Moranska E."/>
            <person name="Grzebelus E."/>
            <person name="Grzebelus D."/>
            <person name="Ashrafi H."/>
            <person name="Zheng Z."/>
            <person name="Cheng S."/>
            <person name="Spooner D."/>
            <person name="Van Deynze A."/>
            <person name="Simon P."/>
        </authorList>
    </citation>
    <scope>NUCLEOTIDE SEQUENCE</scope>
    <source>
        <tissue evidence="1">Leaf</tissue>
    </source>
</reference>
<evidence type="ECO:0000313" key="2">
    <source>
        <dbReference type="Proteomes" id="UP000077755"/>
    </source>
</evidence>
<dbReference type="EMBL" id="CP093346">
    <property type="protein sequence ID" value="WOG95950.1"/>
    <property type="molecule type" value="Genomic_DNA"/>
</dbReference>
<proteinExistence type="predicted"/>
<evidence type="ECO:0000313" key="1">
    <source>
        <dbReference type="EMBL" id="WOG95950.1"/>
    </source>
</evidence>
<gene>
    <name evidence="1" type="ORF">DCAR_0415279</name>
</gene>
<organism evidence="1 2">
    <name type="scientific">Daucus carota subsp. sativus</name>
    <name type="common">Carrot</name>
    <dbReference type="NCBI Taxonomy" id="79200"/>
    <lineage>
        <taxon>Eukaryota</taxon>
        <taxon>Viridiplantae</taxon>
        <taxon>Streptophyta</taxon>
        <taxon>Embryophyta</taxon>
        <taxon>Tracheophyta</taxon>
        <taxon>Spermatophyta</taxon>
        <taxon>Magnoliopsida</taxon>
        <taxon>eudicotyledons</taxon>
        <taxon>Gunneridae</taxon>
        <taxon>Pentapetalae</taxon>
        <taxon>asterids</taxon>
        <taxon>campanulids</taxon>
        <taxon>Apiales</taxon>
        <taxon>Apiaceae</taxon>
        <taxon>Apioideae</taxon>
        <taxon>Scandiceae</taxon>
        <taxon>Daucinae</taxon>
        <taxon>Daucus</taxon>
        <taxon>Daucus sect. Daucus</taxon>
    </lineage>
</organism>
<name>A0A165A9U9_DAUCS</name>
<keyword evidence="2" id="KW-1185">Reference proteome</keyword>